<dbReference type="AlphaFoldDB" id="A0A0K2TV27"/>
<protein>
    <submittedName>
        <fullName evidence="1">Uncharacterized protein</fullName>
    </submittedName>
</protein>
<name>A0A0K2TV27_LEPSM</name>
<reference evidence="1" key="1">
    <citation type="submission" date="2014-05" db="EMBL/GenBank/DDBJ databases">
        <authorList>
            <person name="Chronopoulou M."/>
        </authorList>
    </citation>
    <scope>NUCLEOTIDE SEQUENCE</scope>
    <source>
        <tissue evidence="1">Whole organism</tissue>
    </source>
</reference>
<evidence type="ECO:0000313" key="1">
    <source>
        <dbReference type="EMBL" id="CDW29246.1"/>
    </source>
</evidence>
<dbReference type="EMBL" id="HACA01011885">
    <property type="protein sequence ID" value="CDW29246.1"/>
    <property type="molecule type" value="Transcribed_RNA"/>
</dbReference>
<proteinExistence type="predicted"/>
<organism evidence="1">
    <name type="scientific">Lepeophtheirus salmonis</name>
    <name type="common">Salmon louse</name>
    <name type="synonym">Caligus salmonis</name>
    <dbReference type="NCBI Taxonomy" id="72036"/>
    <lineage>
        <taxon>Eukaryota</taxon>
        <taxon>Metazoa</taxon>
        <taxon>Ecdysozoa</taxon>
        <taxon>Arthropoda</taxon>
        <taxon>Crustacea</taxon>
        <taxon>Multicrustacea</taxon>
        <taxon>Hexanauplia</taxon>
        <taxon>Copepoda</taxon>
        <taxon>Siphonostomatoida</taxon>
        <taxon>Caligidae</taxon>
        <taxon>Lepeophtheirus</taxon>
    </lineage>
</organism>
<accession>A0A0K2TV27</accession>
<sequence>MTIIKVYPCRFHRYMKAMDDLHSFVHYTLAPRSPHAPSDSVFLPLMPLQCSQPTFVFFEWFAFLCFYDHFHSNQKA</sequence>